<sequence length="192" mass="21204">MIMAPLTAKALSDQEEFYARERVEIVQSHAAKVIQEEQIQKYLSQRGIAEGYDIMAGEGVRVSRLGGHEYASFQRGGGITSRGTATQRDSGIRDNNGDSWNSLKLFMPRQPPTRGHEQPYETSGATPLERYLTPGASSDPSYIRRPAMMQAKCYGDMGSVESRAHQAQALADKVDRDGQARNGGTRDGFVYK</sequence>
<comment type="caution">
    <text evidence="2">The sequence shown here is derived from an EMBL/GenBank/DDBJ whole genome shotgun (WGS) entry which is preliminary data.</text>
</comment>
<evidence type="ECO:0000313" key="3">
    <source>
        <dbReference type="Proteomes" id="UP000249363"/>
    </source>
</evidence>
<evidence type="ECO:0000313" key="2">
    <source>
        <dbReference type="EMBL" id="RAO72217.1"/>
    </source>
</evidence>
<dbReference type="OrthoDB" id="4224248at2759"/>
<dbReference type="EMBL" id="MIKG01000018">
    <property type="protein sequence ID" value="RAO72217.1"/>
    <property type="molecule type" value="Genomic_DNA"/>
</dbReference>
<protein>
    <submittedName>
        <fullName evidence="2">Uncharacterized protein</fullName>
    </submittedName>
</protein>
<accession>A0A364L8T3</accession>
<dbReference type="GeneID" id="63797443"/>
<keyword evidence="3" id="KW-1185">Reference proteome</keyword>
<name>A0A364L8T3_TALAM</name>
<gene>
    <name evidence="2" type="ORF">BHQ10_008229</name>
</gene>
<dbReference type="AlphaFoldDB" id="A0A364L8T3"/>
<evidence type="ECO:0000256" key="1">
    <source>
        <dbReference type="SAM" id="MobiDB-lite"/>
    </source>
</evidence>
<reference evidence="2 3" key="1">
    <citation type="journal article" date="2017" name="Biotechnol. Biofuels">
        <title>Differential beta-glucosidase expression as a function of carbon source availability in Talaromyces amestolkiae: a genomic and proteomic approach.</title>
        <authorList>
            <person name="de Eugenio L.I."/>
            <person name="Mendez-Liter J.A."/>
            <person name="Nieto-Dominguez M."/>
            <person name="Alonso L."/>
            <person name="Gil-Munoz J."/>
            <person name="Barriuso J."/>
            <person name="Prieto A."/>
            <person name="Martinez M.J."/>
        </authorList>
    </citation>
    <scope>NUCLEOTIDE SEQUENCE [LARGE SCALE GENOMIC DNA]</scope>
    <source>
        <strain evidence="2 3">CIB</strain>
    </source>
</reference>
<dbReference type="STRING" id="1196081.A0A364L8T3"/>
<organism evidence="2 3">
    <name type="scientific">Talaromyces amestolkiae</name>
    <dbReference type="NCBI Taxonomy" id="1196081"/>
    <lineage>
        <taxon>Eukaryota</taxon>
        <taxon>Fungi</taxon>
        <taxon>Dikarya</taxon>
        <taxon>Ascomycota</taxon>
        <taxon>Pezizomycotina</taxon>
        <taxon>Eurotiomycetes</taxon>
        <taxon>Eurotiomycetidae</taxon>
        <taxon>Eurotiales</taxon>
        <taxon>Trichocomaceae</taxon>
        <taxon>Talaromyces</taxon>
        <taxon>Talaromyces sect. Talaromyces</taxon>
    </lineage>
</organism>
<proteinExistence type="predicted"/>
<dbReference type="RefSeq" id="XP_040736731.1">
    <property type="nucleotide sequence ID" value="XM_040881011.1"/>
</dbReference>
<dbReference type="Proteomes" id="UP000249363">
    <property type="component" value="Unassembled WGS sequence"/>
</dbReference>
<feature type="region of interest" description="Disordered" evidence="1">
    <location>
        <begin position="76"/>
        <end position="142"/>
    </location>
</feature>
<feature type="region of interest" description="Disordered" evidence="1">
    <location>
        <begin position="165"/>
        <end position="192"/>
    </location>
</feature>